<keyword evidence="1" id="KW-0472">Membrane</keyword>
<keyword evidence="1" id="KW-0812">Transmembrane</keyword>
<dbReference type="AlphaFoldDB" id="A0A381Q5T2"/>
<gene>
    <name evidence="2" type="ORF">METZ01_LOCUS27570</name>
</gene>
<dbReference type="EMBL" id="UINC01001220">
    <property type="protein sequence ID" value="SUZ74716.1"/>
    <property type="molecule type" value="Genomic_DNA"/>
</dbReference>
<evidence type="ECO:0000313" key="2">
    <source>
        <dbReference type="EMBL" id="SUZ74716.1"/>
    </source>
</evidence>
<accession>A0A381Q5T2</accession>
<proteinExistence type="predicted"/>
<feature type="transmembrane region" description="Helical" evidence="1">
    <location>
        <begin position="7"/>
        <end position="30"/>
    </location>
</feature>
<reference evidence="2" key="1">
    <citation type="submission" date="2018-05" db="EMBL/GenBank/DDBJ databases">
        <authorList>
            <person name="Lanie J.A."/>
            <person name="Ng W.-L."/>
            <person name="Kazmierczak K.M."/>
            <person name="Andrzejewski T.M."/>
            <person name="Davidsen T.M."/>
            <person name="Wayne K.J."/>
            <person name="Tettelin H."/>
            <person name="Glass J.I."/>
            <person name="Rusch D."/>
            <person name="Podicherti R."/>
            <person name="Tsui H.-C.T."/>
            <person name="Winkler M.E."/>
        </authorList>
    </citation>
    <scope>NUCLEOTIDE SEQUENCE</scope>
</reference>
<feature type="transmembrane region" description="Helical" evidence="1">
    <location>
        <begin position="36"/>
        <end position="55"/>
    </location>
</feature>
<organism evidence="2">
    <name type="scientific">marine metagenome</name>
    <dbReference type="NCBI Taxonomy" id="408172"/>
    <lineage>
        <taxon>unclassified sequences</taxon>
        <taxon>metagenomes</taxon>
        <taxon>ecological metagenomes</taxon>
    </lineage>
</organism>
<sequence length="103" mass="11799">MLQIVKLLTIFFVVSTAALFFMKGILWTLFQWGAKFALPLALILCAIYVWSFFLVKSIEGINIPKLALVWIWAIGFSEILFLGGLYHLTPQNFPSFVGEFFFN</sequence>
<protein>
    <submittedName>
        <fullName evidence="2">Uncharacterized protein</fullName>
    </submittedName>
</protein>
<evidence type="ECO:0000256" key="1">
    <source>
        <dbReference type="SAM" id="Phobius"/>
    </source>
</evidence>
<name>A0A381Q5T2_9ZZZZ</name>
<keyword evidence="1" id="KW-1133">Transmembrane helix</keyword>
<feature type="transmembrane region" description="Helical" evidence="1">
    <location>
        <begin position="67"/>
        <end position="88"/>
    </location>
</feature>